<reference evidence="4 5" key="1">
    <citation type="submission" date="2020-02" db="EMBL/GenBank/DDBJ databases">
        <title>Out from the shadows clarifying the taxonomy of the family Cryomorphaceae and related taxa by utilizing the GTDB taxonomic framework.</title>
        <authorList>
            <person name="Bowman J.P."/>
        </authorList>
    </citation>
    <scope>NUCLEOTIDE SEQUENCE [LARGE SCALE GENOMIC DNA]</scope>
    <source>
        <strain evidence="4 5">QSSC 1-22</strain>
    </source>
</reference>
<dbReference type="InterPro" id="IPR000014">
    <property type="entry name" value="PAS"/>
</dbReference>
<dbReference type="CDD" id="cd00130">
    <property type="entry name" value="PAS"/>
    <property type="match status" value="1"/>
</dbReference>
<dbReference type="GO" id="GO:0016791">
    <property type="term" value="F:phosphatase activity"/>
    <property type="evidence" value="ECO:0007669"/>
    <property type="project" value="TreeGrafter"/>
</dbReference>
<evidence type="ECO:0000313" key="5">
    <source>
        <dbReference type="Proteomes" id="UP000486602"/>
    </source>
</evidence>
<dbReference type="InterPro" id="IPR013656">
    <property type="entry name" value="PAS_4"/>
</dbReference>
<comment type="caution">
    <text evidence="4">The sequence shown here is derived from an EMBL/GenBank/DDBJ whole genome shotgun (WGS) entry which is preliminary data.</text>
</comment>
<dbReference type="InterPro" id="IPR000700">
    <property type="entry name" value="PAS-assoc_C"/>
</dbReference>
<dbReference type="InterPro" id="IPR035965">
    <property type="entry name" value="PAS-like_dom_sf"/>
</dbReference>
<protein>
    <submittedName>
        <fullName evidence="4">SpoIIE family protein phosphatase</fullName>
    </submittedName>
</protein>
<keyword evidence="2" id="KW-1133">Transmembrane helix</keyword>
<keyword evidence="5" id="KW-1185">Reference proteome</keyword>
<dbReference type="PANTHER" id="PTHR43156:SF9">
    <property type="entry name" value="HAMP DOMAIN-CONTAINING PROTEIN"/>
    <property type="match status" value="1"/>
</dbReference>
<proteinExistence type="predicted"/>
<dbReference type="RefSeq" id="WP_163286425.1">
    <property type="nucleotide sequence ID" value="NZ_JAAGVY010000038.1"/>
</dbReference>
<name>A0A7K3WTL6_9FLAO</name>
<gene>
    <name evidence="4" type="ORF">G3O08_16080</name>
</gene>
<dbReference type="Pfam" id="PF07228">
    <property type="entry name" value="SpoIIE"/>
    <property type="match status" value="1"/>
</dbReference>
<dbReference type="EMBL" id="JAAGVY010000038">
    <property type="protein sequence ID" value="NEN25020.1"/>
    <property type="molecule type" value="Genomic_DNA"/>
</dbReference>
<evidence type="ECO:0000256" key="1">
    <source>
        <dbReference type="ARBA" id="ARBA00022801"/>
    </source>
</evidence>
<dbReference type="NCBIfam" id="TIGR00229">
    <property type="entry name" value="sensory_box"/>
    <property type="match status" value="1"/>
</dbReference>
<dbReference type="SMART" id="SM00086">
    <property type="entry name" value="PAC"/>
    <property type="match status" value="1"/>
</dbReference>
<keyword evidence="2" id="KW-0472">Membrane</keyword>
<sequence>MSHLISQITFKVFSLIIATMILLGSYFLIVSYLEAVENTENSEFRRLDGIIQSVSLYLEYDLIKGTSLFDQGGMQLNESVKGQMTNVLYLINSSNDLSSGISILIVDHQAGDATILDQNGTKSALTASNLVQNLIDLNPTEDVQIGIGADNYTNSIFYAHPVDFRTDNDISAYIFTIEYIGNNIAEAKSVFYHRAIISIIALLIIGLLGHSALKRIFKHEVSARKELKEYISLAEKRNEELEQLSFVLKKSENLILLADKNGRIEWLNESYHEKNNYSGAELESFVGKELAEVSHYPKIQSVIDEAVMTKSKVVYEAKSYNQDGSEFWASTTVTPIIDNEGEVQKLLFIDADITRLKLAEKEIANLANFTEEQTRPLIRIKNNGLVLYANEASESILHLWKSHVNEVITKKSILEIIRQTTLENAEKFINLECNNRIYNLRFFPVKEKDYVNIYGEDITEVQITEKENRKKALQLEQDNLSITDSINYARKIQEAILPDEDHIRQFFKNSFALSKPKDIVSGDFFWIYETVPQKEYLLALADCTGHGVPGAMMSIVGHSLLNEIVEGEECTDPAQILEILNKEIIKSLRQKTLEKSSDGMDVSVLRINLQSRTITFAGAYQQVYWINRKLNTYKGDRQPIGGLHHDSNRKFTNHTFSYGQGDSIYLTSDGFQDQFGGENNKKFLSRRLQELLVTSHKYSMQAQSHIFNQAFEEWRGQYEQIDDVSMIGIKF</sequence>
<evidence type="ECO:0000313" key="4">
    <source>
        <dbReference type="EMBL" id="NEN25020.1"/>
    </source>
</evidence>
<dbReference type="Gene3D" id="3.30.450.20">
    <property type="entry name" value="PAS domain"/>
    <property type="match status" value="1"/>
</dbReference>
<keyword evidence="2" id="KW-0812">Transmembrane</keyword>
<dbReference type="AlphaFoldDB" id="A0A7K3WTL6"/>
<evidence type="ECO:0000256" key="2">
    <source>
        <dbReference type="SAM" id="Phobius"/>
    </source>
</evidence>
<dbReference type="InterPro" id="IPR001610">
    <property type="entry name" value="PAC"/>
</dbReference>
<dbReference type="SUPFAM" id="SSF55785">
    <property type="entry name" value="PYP-like sensor domain (PAS domain)"/>
    <property type="match status" value="1"/>
</dbReference>
<dbReference type="InterPro" id="IPR001932">
    <property type="entry name" value="PPM-type_phosphatase-like_dom"/>
</dbReference>
<dbReference type="SMART" id="SM00331">
    <property type="entry name" value="PP2C_SIG"/>
    <property type="match status" value="1"/>
</dbReference>
<feature type="transmembrane region" description="Helical" evidence="2">
    <location>
        <begin position="191"/>
        <end position="209"/>
    </location>
</feature>
<feature type="transmembrane region" description="Helical" evidence="2">
    <location>
        <begin position="12"/>
        <end position="33"/>
    </location>
</feature>
<feature type="domain" description="PAC" evidence="3">
    <location>
        <begin position="313"/>
        <end position="365"/>
    </location>
</feature>
<dbReference type="Proteomes" id="UP000486602">
    <property type="component" value="Unassembled WGS sequence"/>
</dbReference>
<organism evidence="4 5">
    <name type="scientific">Cryomorpha ignava</name>
    <dbReference type="NCBI Taxonomy" id="101383"/>
    <lineage>
        <taxon>Bacteria</taxon>
        <taxon>Pseudomonadati</taxon>
        <taxon>Bacteroidota</taxon>
        <taxon>Flavobacteriia</taxon>
        <taxon>Flavobacteriales</taxon>
        <taxon>Cryomorphaceae</taxon>
        <taxon>Cryomorpha</taxon>
    </lineage>
</organism>
<dbReference type="PANTHER" id="PTHR43156">
    <property type="entry name" value="STAGE II SPORULATION PROTEIN E-RELATED"/>
    <property type="match status" value="1"/>
</dbReference>
<dbReference type="InterPro" id="IPR052016">
    <property type="entry name" value="Bact_Sigma-Reg"/>
</dbReference>
<dbReference type="InterPro" id="IPR036457">
    <property type="entry name" value="PPM-type-like_dom_sf"/>
</dbReference>
<dbReference type="PROSITE" id="PS50113">
    <property type="entry name" value="PAC"/>
    <property type="match status" value="1"/>
</dbReference>
<dbReference type="Gene3D" id="3.60.40.10">
    <property type="entry name" value="PPM-type phosphatase domain"/>
    <property type="match status" value="1"/>
</dbReference>
<evidence type="ECO:0000259" key="3">
    <source>
        <dbReference type="PROSITE" id="PS50113"/>
    </source>
</evidence>
<accession>A0A7K3WTL6</accession>
<dbReference type="Pfam" id="PF08448">
    <property type="entry name" value="PAS_4"/>
    <property type="match status" value="1"/>
</dbReference>
<keyword evidence="1" id="KW-0378">Hydrolase</keyword>